<evidence type="ECO:0000259" key="5">
    <source>
        <dbReference type="Pfam" id="PF01593"/>
    </source>
</evidence>
<dbReference type="AlphaFoldDB" id="A0A4R2I169"/>
<comment type="caution">
    <text evidence="6">The sequence shown here is derived from an EMBL/GenBank/DDBJ whole genome shotgun (WGS) entry which is preliminary data.</text>
</comment>
<feature type="domain" description="Amine oxidase" evidence="5">
    <location>
        <begin position="84"/>
        <end position="519"/>
    </location>
</feature>
<keyword evidence="3" id="KW-0560">Oxidoreductase</keyword>
<dbReference type="Pfam" id="PF01593">
    <property type="entry name" value="Amino_oxidase"/>
    <property type="match status" value="1"/>
</dbReference>
<dbReference type="SUPFAM" id="SSF51905">
    <property type="entry name" value="FAD/NAD(P)-binding domain"/>
    <property type="match status" value="1"/>
</dbReference>
<dbReference type="PANTHER" id="PTHR43563:SF1">
    <property type="entry name" value="AMINE OXIDASE [FLAVIN-CONTAINING] B"/>
    <property type="match status" value="1"/>
</dbReference>
<dbReference type="PROSITE" id="PS51318">
    <property type="entry name" value="TAT"/>
    <property type="match status" value="1"/>
</dbReference>
<feature type="binding site" evidence="4">
    <location>
        <begin position="104"/>
        <end position="105"/>
    </location>
    <ligand>
        <name>FAD</name>
        <dbReference type="ChEBI" id="CHEBI:57692"/>
    </ligand>
</feature>
<dbReference type="Proteomes" id="UP000294862">
    <property type="component" value="Unassembled WGS sequence"/>
</dbReference>
<organism evidence="6 7">
    <name type="scientific">Dokdonella fugitiva</name>
    <dbReference type="NCBI Taxonomy" id="328517"/>
    <lineage>
        <taxon>Bacteria</taxon>
        <taxon>Pseudomonadati</taxon>
        <taxon>Pseudomonadota</taxon>
        <taxon>Gammaproteobacteria</taxon>
        <taxon>Lysobacterales</taxon>
        <taxon>Rhodanobacteraceae</taxon>
        <taxon>Dokdonella</taxon>
    </lineage>
</organism>
<evidence type="ECO:0000256" key="3">
    <source>
        <dbReference type="ARBA" id="ARBA00023002"/>
    </source>
</evidence>
<evidence type="ECO:0000256" key="2">
    <source>
        <dbReference type="ARBA" id="ARBA00005995"/>
    </source>
</evidence>
<dbReference type="PANTHER" id="PTHR43563">
    <property type="entry name" value="AMINE OXIDASE"/>
    <property type="match status" value="1"/>
</dbReference>
<reference evidence="6 7" key="1">
    <citation type="journal article" date="2015" name="Stand. Genomic Sci.">
        <title>Genomic Encyclopedia of Bacterial and Archaeal Type Strains, Phase III: the genomes of soil and plant-associated and newly described type strains.</title>
        <authorList>
            <person name="Whitman W.B."/>
            <person name="Woyke T."/>
            <person name="Klenk H.P."/>
            <person name="Zhou Y."/>
            <person name="Lilburn T.G."/>
            <person name="Beck B.J."/>
            <person name="De Vos P."/>
            <person name="Vandamme P."/>
            <person name="Eisen J.A."/>
            <person name="Garrity G."/>
            <person name="Hugenholtz P."/>
            <person name="Kyrpides N.C."/>
        </authorList>
    </citation>
    <scope>NUCLEOTIDE SEQUENCE [LARGE SCALE GENOMIC DNA]</scope>
    <source>
        <strain evidence="6 7">A3</strain>
    </source>
</reference>
<evidence type="ECO:0000256" key="1">
    <source>
        <dbReference type="ARBA" id="ARBA00001974"/>
    </source>
</evidence>
<dbReference type="InterPro" id="IPR006311">
    <property type="entry name" value="TAT_signal"/>
</dbReference>
<sequence length="542" mass="58150">MARTALVDLLRRGAAIAAHCARSGEPLDEAIAREREARIDHARRRFLRDSLGASAALALAACTPAALRPRGDGADAVIVVGAGIAGLTCAWRLRQAGVPVALYEAQERVGGRMFSLRGHADGQVCELGGELVDSGHARMRSLAAELGLVLDDLAEDPTAAHGDIWFHGGRRYSDPEILAAFAPLAQAIARDASALPDEQITYAAPGGAEALDRESMSAWLDRNGADGWLRALIEVAYTTEMGLECEEQSALNFLTFIDPGTDAFRIFGASDERYHVRGGNDLVPHALARRVDDAITTGAVLEALRRDDSGRYVLSFRRGAAAFERRAHRVVLAVPFTTLRDVRLDLELPPAKRKAIAELRYGTNAKLMIGFGERVWRTRYASGGATYSDLPLQTTWETSRMQAGAAGILTNFVGGRHGVDVGSGTPKQQADAAAAQLEAIWPGIAAARDGAREARFHWPTHAWTKGSYACFTPGQWTTLRGAVGERVGDLHFAGEHCAFDNQGFMEGGVETGEWVAAAIAGRDVASAYRQSPSAKKPAQYQG</sequence>
<dbReference type="PRINTS" id="PR00757">
    <property type="entry name" value="AMINEOXDASEF"/>
</dbReference>
<protein>
    <submittedName>
        <fullName evidence="6">Monoamine oxidase</fullName>
    </submittedName>
</protein>
<keyword evidence="7" id="KW-1185">Reference proteome</keyword>
<dbReference type="RefSeq" id="WP_131999728.1">
    <property type="nucleotide sequence ID" value="NZ_SLWQ01000009.1"/>
</dbReference>
<evidence type="ECO:0000313" key="7">
    <source>
        <dbReference type="Proteomes" id="UP000294862"/>
    </source>
</evidence>
<dbReference type="OrthoDB" id="8845488at2"/>
<evidence type="ECO:0000256" key="4">
    <source>
        <dbReference type="PIRSR" id="PIRSR601613-1"/>
    </source>
</evidence>
<proteinExistence type="inferred from homology"/>
<gene>
    <name evidence="6" type="ORF">EV148_109114</name>
</gene>
<dbReference type="EMBL" id="SLWQ01000009">
    <property type="protein sequence ID" value="TCO37761.1"/>
    <property type="molecule type" value="Genomic_DNA"/>
</dbReference>
<dbReference type="GO" id="GO:0016491">
    <property type="term" value="F:oxidoreductase activity"/>
    <property type="evidence" value="ECO:0007669"/>
    <property type="project" value="UniProtKB-KW"/>
</dbReference>
<accession>A0A4R2I169</accession>
<feature type="binding site" evidence="4">
    <location>
        <position position="412"/>
    </location>
    <ligand>
        <name>substrate</name>
    </ligand>
</feature>
<name>A0A4R2I169_9GAMM</name>
<comment type="similarity">
    <text evidence="2">Belongs to the flavin monoamine oxidase family.</text>
</comment>
<comment type="cofactor">
    <cofactor evidence="1">
        <name>FAD</name>
        <dbReference type="ChEBI" id="CHEBI:57692"/>
    </cofactor>
</comment>
<dbReference type="Gene3D" id="1.10.405.10">
    <property type="entry name" value="Guanine Nucleotide Dissociation Inhibitor, domain 1"/>
    <property type="match status" value="1"/>
</dbReference>
<dbReference type="SUPFAM" id="SSF54373">
    <property type="entry name" value="FAD-linked reductases, C-terminal domain"/>
    <property type="match status" value="1"/>
</dbReference>
<dbReference type="InterPro" id="IPR002937">
    <property type="entry name" value="Amino_oxidase"/>
</dbReference>
<dbReference type="Gene3D" id="3.90.660.10">
    <property type="match status" value="1"/>
</dbReference>
<dbReference type="InterPro" id="IPR001613">
    <property type="entry name" value="Flavin_amine_oxidase"/>
</dbReference>
<dbReference type="InterPro" id="IPR050703">
    <property type="entry name" value="Flavin_MAO"/>
</dbReference>
<evidence type="ECO:0000313" key="6">
    <source>
        <dbReference type="EMBL" id="TCO37761.1"/>
    </source>
</evidence>
<dbReference type="Gene3D" id="3.50.50.60">
    <property type="entry name" value="FAD/NAD(P)-binding domain"/>
    <property type="match status" value="1"/>
</dbReference>
<dbReference type="InterPro" id="IPR036188">
    <property type="entry name" value="FAD/NAD-bd_sf"/>
</dbReference>